<dbReference type="EMBL" id="QGMH01000130">
    <property type="protein sequence ID" value="TVY24463.1"/>
    <property type="molecule type" value="Genomic_DNA"/>
</dbReference>
<evidence type="ECO:0000256" key="4">
    <source>
        <dbReference type="ARBA" id="ARBA00022827"/>
    </source>
</evidence>
<protein>
    <submittedName>
        <fullName evidence="7">FAD-linked oxidoreductase</fullName>
    </submittedName>
</protein>
<reference evidence="7 8" key="1">
    <citation type="submission" date="2018-05" db="EMBL/GenBank/DDBJ databases">
        <title>Genome sequencing and assembly of the regulated plant pathogen Lachnellula willkommii and related sister species for the development of diagnostic species identification markers.</title>
        <authorList>
            <person name="Giroux E."/>
            <person name="Bilodeau G."/>
        </authorList>
    </citation>
    <scope>NUCLEOTIDE SEQUENCE [LARGE SCALE GENOMIC DNA]</scope>
    <source>
        <strain evidence="7 8">CBS 185.66</strain>
    </source>
</reference>
<dbReference type="InterPro" id="IPR006094">
    <property type="entry name" value="Oxid_FAD_bind_N"/>
</dbReference>
<dbReference type="GeneID" id="41986808"/>
<dbReference type="SUPFAM" id="SSF56176">
    <property type="entry name" value="FAD-binding/transporter-associated domain-like"/>
    <property type="match status" value="1"/>
</dbReference>
<evidence type="ECO:0000313" key="7">
    <source>
        <dbReference type="EMBL" id="TVY24463.1"/>
    </source>
</evidence>
<dbReference type="AlphaFoldDB" id="A0A8H8QX61"/>
<dbReference type="Pfam" id="PF01565">
    <property type="entry name" value="FAD_binding_4"/>
    <property type="match status" value="1"/>
</dbReference>
<dbReference type="InterPro" id="IPR036318">
    <property type="entry name" value="FAD-bd_PCMH-like_sf"/>
</dbReference>
<organism evidence="7 8">
    <name type="scientific">Lachnellula hyalina</name>
    <dbReference type="NCBI Taxonomy" id="1316788"/>
    <lineage>
        <taxon>Eukaryota</taxon>
        <taxon>Fungi</taxon>
        <taxon>Dikarya</taxon>
        <taxon>Ascomycota</taxon>
        <taxon>Pezizomycotina</taxon>
        <taxon>Leotiomycetes</taxon>
        <taxon>Helotiales</taxon>
        <taxon>Lachnaceae</taxon>
        <taxon>Lachnellula</taxon>
    </lineage>
</organism>
<sequence>MRFAGLRPLSIQTFLHISSLLYQIRVQAHSTSCKATPNDVSWPSLSQWATLNQTLSGRLIHGVPPATACHSSGPGFNASCVEIEAAWSSFTFHQDNPVSSAWNNMNNDSCLPDPTAPCSAAGYPIYVVNVSSADHVKLAVDFARANNVRLNVKASGHDYLKRSTAPYSLSIWTRYMVGNYEFHDTFQPQGCSTTINTTAVTADAGSYVADIYHRLDQHNQTLIDGMGKEVTMGGYVTGGGHSPLSHMYGLGADQVYQVEMVTPMGDILTANECQNTDLFWAVRGGGGSTFGVLTRLTVRTLPATPIAVYKFSLQTAVNSTVYWEIMSYFLSQLPALSTANVSAFLYLYPYPEIMPSEGLDPKASFEGIFTLPSPSVPNALEDLWLPIYSHINATWADQTTTQATSTVFPNLYSMFLQYADDSRAGVDKVVGSWLLPPEILTEDAMMPALVDFLGEAGGRLYMVSGMGVWDAQPRGGSDAVNPAWRKALIHAGTFELGCVVAI</sequence>
<proteinExistence type="inferred from homology"/>
<dbReference type="InterPro" id="IPR016166">
    <property type="entry name" value="FAD-bd_PCMH"/>
</dbReference>
<dbReference type="GO" id="GO:0016491">
    <property type="term" value="F:oxidoreductase activity"/>
    <property type="evidence" value="ECO:0007669"/>
    <property type="project" value="UniProtKB-KW"/>
</dbReference>
<dbReference type="PANTHER" id="PTHR42973">
    <property type="entry name" value="BINDING OXIDOREDUCTASE, PUTATIVE (AFU_ORTHOLOGUE AFUA_1G17690)-RELATED"/>
    <property type="match status" value="1"/>
</dbReference>
<dbReference type="Gene3D" id="3.30.465.10">
    <property type="match status" value="1"/>
</dbReference>
<dbReference type="InterPro" id="IPR016169">
    <property type="entry name" value="FAD-bd_PCMH_sub2"/>
</dbReference>
<keyword evidence="5" id="KW-0560">Oxidoreductase</keyword>
<keyword evidence="8" id="KW-1185">Reference proteome</keyword>
<dbReference type="RefSeq" id="XP_031003251.1">
    <property type="nucleotide sequence ID" value="XM_031151546.1"/>
</dbReference>
<dbReference type="Proteomes" id="UP000431533">
    <property type="component" value="Unassembled WGS sequence"/>
</dbReference>
<dbReference type="PROSITE" id="PS51387">
    <property type="entry name" value="FAD_PCMH"/>
    <property type="match status" value="1"/>
</dbReference>
<gene>
    <name evidence="7" type="primary">apf9</name>
    <name evidence="7" type="ORF">LHYA1_G006610</name>
</gene>
<name>A0A8H8QX61_9HELO</name>
<comment type="cofactor">
    <cofactor evidence="1">
        <name>FAD</name>
        <dbReference type="ChEBI" id="CHEBI:57692"/>
    </cofactor>
</comment>
<dbReference type="PANTHER" id="PTHR42973:SF39">
    <property type="entry name" value="FAD-BINDING PCMH-TYPE DOMAIN-CONTAINING PROTEIN"/>
    <property type="match status" value="1"/>
</dbReference>
<keyword evidence="3" id="KW-0285">Flavoprotein</keyword>
<evidence type="ECO:0000256" key="5">
    <source>
        <dbReference type="ARBA" id="ARBA00023002"/>
    </source>
</evidence>
<comment type="similarity">
    <text evidence="2">Belongs to the oxygen-dependent FAD-linked oxidoreductase family.</text>
</comment>
<dbReference type="InterPro" id="IPR050416">
    <property type="entry name" value="FAD-linked_Oxidoreductase"/>
</dbReference>
<evidence type="ECO:0000256" key="3">
    <source>
        <dbReference type="ARBA" id="ARBA00022630"/>
    </source>
</evidence>
<evidence type="ECO:0000313" key="8">
    <source>
        <dbReference type="Proteomes" id="UP000431533"/>
    </source>
</evidence>
<comment type="caution">
    <text evidence="7">The sequence shown here is derived from an EMBL/GenBank/DDBJ whole genome shotgun (WGS) entry which is preliminary data.</text>
</comment>
<evidence type="ECO:0000256" key="2">
    <source>
        <dbReference type="ARBA" id="ARBA00005466"/>
    </source>
</evidence>
<evidence type="ECO:0000256" key="1">
    <source>
        <dbReference type="ARBA" id="ARBA00001974"/>
    </source>
</evidence>
<accession>A0A8H8QX61</accession>
<keyword evidence="4" id="KW-0274">FAD</keyword>
<dbReference type="GO" id="GO:0071949">
    <property type="term" value="F:FAD binding"/>
    <property type="evidence" value="ECO:0007669"/>
    <property type="project" value="InterPro"/>
</dbReference>
<dbReference type="OrthoDB" id="9983560at2759"/>
<feature type="domain" description="FAD-binding PCMH-type" evidence="6">
    <location>
        <begin position="120"/>
        <end position="303"/>
    </location>
</feature>
<evidence type="ECO:0000259" key="6">
    <source>
        <dbReference type="PROSITE" id="PS51387"/>
    </source>
</evidence>